<dbReference type="OrthoDB" id="6231004at2759"/>
<gene>
    <name evidence="1" type="ORF">T265_13394</name>
</gene>
<accession>A0A074ZQH7</accession>
<keyword evidence="2" id="KW-1185">Reference proteome</keyword>
<name>A0A074ZQH7_OPIVI</name>
<reference evidence="1 2" key="1">
    <citation type="submission" date="2013-11" db="EMBL/GenBank/DDBJ databases">
        <title>Opisthorchis viverrini - life in the bile duct.</title>
        <authorList>
            <person name="Young N.D."/>
            <person name="Nagarajan N."/>
            <person name="Lin S.J."/>
            <person name="Korhonen P.K."/>
            <person name="Jex A.R."/>
            <person name="Hall R.S."/>
            <person name="Safavi-Hemami H."/>
            <person name="Kaewkong W."/>
            <person name="Bertrand D."/>
            <person name="Gao S."/>
            <person name="Seet Q."/>
            <person name="Wongkham S."/>
            <person name="Teh B.T."/>
            <person name="Wongkham C."/>
            <person name="Intapan P.M."/>
            <person name="Maleewong W."/>
            <person name="Yang X."/>
            <person name="Hu M."/>
            <person name="Wang Z."/>
            <person name="Hofmann A."/>
            <person name="Sternberg P.W."/>
            <person name="Tan P."/>
            <person name="Wang J."/>
            <person name="Gasser R.B."/>
        </authorList>
    </citation>
    <scope>NUCLEOTIDE SEQUENCE [LARGE SCALE GENOMIC DNA]</scope>
</reference>
<dbReference type="AlphaFoldDB" id="A0A074ZQH7"/>
<organism evidence="1 2">
    <name type="scientific">Opisthorchis viverrini</name>
    <name type="common">Southeast Asian liver fluke</name>
    <dbReference type="NCBI Taxonomy" id="6198"/>
    <lineage>
        <taxon>Eukaryota</taxon>
        <taxon>Metazoa</taxon>
        <taxon>Spiralia</taxon>
        <taxon>Lophotrochozoa</taxon>
        <taxon>Platyhelminthes</taxon>
        <taxon>Trematoda</taxon>
        <taxon>Digenea</taxon>
        <taxon>Opisthorchiida</taxon>
        <taxon>Opisthorchiata</taxon>
        <taxon>Opisthorchiidae</taxon>
        <taxon>Opisthorchis</taxon>
    </lineage>
</organism>
<protein>
    <submittedName>
        <fullName evidence="1">Uncharacterized protein</fullName>
    </submittedName>
</protein>
<evidence type="ECO:0000313" key="2">
    <source>
        <dbReference type="Proteomes" id="UP000054324"/>
    </source>
</evidence>
<dbReference type="PANTHER" id="PTHR33327:SF3">
    <property type="entry name" value="RNA-DIRECTED DNA POLYMERASE"/>
    <property type="match status" value="1"/>
</dbReference>
<dbReference type="CTD" id="20327561"/>
<proteinExistence type="predicted"/>
<dbReference type="GeneID" id="20327561"/>
<dbReference type="KEGG" id="ovi:T265_13394"/>
<sequence length="181" mass="20249">MSDGKIDDALLKQMFLKGLPAHVSDTAPLAGLVNIADKILEIQPNSSNISTVEFTKLMSAIHDRLDTLATQIADIRLSRPHPFRRAHFLSRSRSPSHSNSRSHVYCWYHSTIGSRAQNCSQLCSFQRRYPSPYLLSEKCTGRTIETSKFQGPAHTTRRLTVVDKTSGLHFLTPELTSVLSL</sequence>
<dbReference type="PANTHER" id="PTHR33327">
    <property type="entry name" value="ENDONUCLEASE"/>
    <property type="match status" value="1"/>
</dbReference>
<dbReference type="Proteomes" id="UP000054324">
    <property type="component" value="Unassembled WGS sequence"/>
</dbReference>
<dbReference type="EMBL" id="KL596680">
    <property type="protein sequence ID" value="KER29376.1"/>
    <property type="molecule type" value="Genomic_DNA"/>
</dbReference>
<dbReference type="RefSeq" id="XP_009166927.1">
    <property type="nucleotide sequence ID" value="XM_009168663.1"/>
</dbReference>
<evidence type="ECO:0000313" key="1">
    <source>
        <dbReference type="EMBL" id="KER29376.1"/>
    </source>
</evidence>